<evidence type="ECO:0000313" key="2">
    <source>
        <dbReference type="EMBL" id="MED6111260.1"/>
    </source>
</evidence>
<dbReference type="Proteomes" id="UP001341840">
    <property type="component" value="Unassembled WGS sequence"/>
</dbReference>
<feature type="region of interest" description="Disordered" evidence="1">
    <location>
        <begin position="1"/>
        <end position="63"/>
    </location>
</feature>
<name>A0ABU6QI05_9FABA</name>
<sequence>MAEEAEAVTPTCRPRRMPEDCGRGRGGRGRGEGGDRAPSEQTQGDASTSHAHEAGTSKQTEAFLAGLDSPGFQDLMDQILLFGEGYKPEFYSTQFDGTQSEPVFGLSQSFMVLDSNRPSADVSGHS</sequence>
<evidence type="ECO:0000313" key="3">
    <source>
        <dbReference type="Proteomes" id="UP001341840"/>
    </source>
</evidence>
<feature type="compositionally biased region" description="Basic and acidic residues" evidence="1">
    <location>
        <begin position="16"/>
        <end position="38"/>
    </location>
</feature>
<proteinExistence type="predicted"/>
<keyword evidence="3" id="KW-1185">Reference proteome</keyword>
<comment type="caution">
    <text evidence="2">The sequence shown here is derived from an EMBL/GenBank/DDBJ whole genome shotgun (WGS) entry which is preliminary data.</text>
</comment>
<protein>
    <submittedName>
        <fullName evidence="2">Uncharacterized protein</fullName>
    </submittedName>
</protein>
<evidence type="ECO:0000256" key="1">
    <source>
        <dbReference type="SAM" id="MobiDB-lite"/>
    </source>
</evidence>
<reference evidence="2 3" key="1">
    <citation type="journal article" date="2023" name="Plants (Basel)">
        <title>Bridging the Gap: Combining Genomics and Transcriptomics Approaches to Understand Stylosanthes scabra, an Orphan Legume from the Brazilian Caatinga.</title>
        <authorList>
            <person name="Ferreira-Neto J.R.C."/>
            <person name="da Silva M.D."/>
            <person name="Binneck E."/>
            <person name="de Melo N.F."/>
            <person name="da Silva R.H."/>
            <person name="de Melo A.L.T.M."/>
            <person name="Pandolfi V."/>
            <person name="Bustamante F.O."/>
            <person name="Brasileiro-Vidal A.C."/>
            <person name="Benko-Iseppon A.M."/>
        </authorList>
    </citation>
    <scope>NUCLEOTIDE SEQUENCE [LARGE SCALE GENOMIC DNA]</scope>
    <source>
        <tissue evidence="2">Leaves</tissue>
    </source>
</reference>
<gene>
    <name evidence="2" type="ORF">PIB30_050924</name>
</gene>
<accession>A0ABU6QI05</accession>
<feature type="compositionally biased region" description="Polar residues" evidence="1">
    <location>
        <begin position="39"/>
        <end position="49"/>
    </location>
</feature>
<dbReference type="EMBL" id="JASCZI010000355">
    <property type="protein sequence ID" value="MED6111260.1"/>
    <property type="molecule type" value="Genomic_DNA"/>
</dbReference>
<organism evidence="2 3">
    <name type="scientific">Stylosanthes scabra</name>
    <dbReference type="NCBI Taxonomy" id="79078"/>
    <lineage>
        <taxon>Eukaryota</taxon>
        <taxon>Viridiplantae</taxon>
        <taxon>Streptophyta</taxon>
        <taxon>Embryophyta</taxon>
        <taxon>Tracheophyta</taxon>
        <taxon>Spermatophyta</taxon>
        <taxon>Magnoliopsida</taxon>
        <taxon>eudicotyledons</taxon>
        <taxon>Gunneridae</taxon>
        <taxon>Pentapetalae</taxon>
        <taxon>rosids</taxon>
        <taxon>fabids</taxon>
        <taxon>Fabales</taxon>
        <taxon>Fabaceae</taxon>
        <taxon>Papilionoideae</taxon>
        <taxon>50 kb inversion clade</taxon>
        <taxon>dalbergioids sensu lato</taxon>
        <taxon>Dalbergieae</taxon>
        <taxon>Pterocarpus clade</taxon>
        <taxon>Stylosanthes</taxon>
    </lineage>
</organism>